<name>A0A150J467_9EURY</name>
<gene>
    <name evidence="1" type="ORF">AMQ22_01096</name>
</gene>
<sequence length="52" mass="6004">MIHFKNNFCDCGAGKETEKIERICCSLATVTYKCPKCGKRIKNIEYTLDEEK</sequence>
<dbReference type="Proteomes" id="UP000075398">
    <property type="component" value="Unassembled WGS sequence"/>
</dbReference>
<comment type="caution">
    <text evidence="1">The sequence shown here is derived from an EMBL/GenBank/DDBJ whole genome shotgun (WGS) entry which is preliminary data.</text>
</comment>
<organism evidence="1 2">
    <name type="scientific">Candidatus Methanofastidiosum methylothiophilum</name>
    <dbReference type="NCBI Taxonomy" id="1705564"/>
    <lineage>
        <taxon>Archaea</taxon>
        <taxon>Methanobacteriati</taxon>
        <taxon>Methanobacteriota</taxon>
        <taxon>Stenosarchaea group</taxon>
        <taxon>Candidatus Methanofastidiosia</taxon>
        <taxon>Candidatus Methanofastidiosales</taxon>
        <taxon>Candidatus Methanofastidiosaceae</taxon>
        <taxon>Candidatus Methanofastidiosum</taxon>
    </lineage>
</organism>
<dbReference type="EMBL" id="LNGC01000041">
    <property type="protein sequence ID" value="KYC51915.1"/>
    <property type="molecule type" value="Genomic_DNA"/>
</dbReference>
<accession>A0A150J467</accession>
<dbReference type="AlphaFoldDB" id="A0A150J467"/>
<reference evidence="1 2" key="1">
    <citation type="journal article" date="2016" name="ISME J.">
        <title>Chasing the elusive Euryarchaeota class WSA2: genomes reveal a uniquely fastidious methyl-reducing methanogen.</title>
        <authorList>
            <person name="Nobu M.K."/>
            <person name="Narihiro T."/>
            <person name="Kuroda K."/>
            <person name="Mei R."/>
            <person name="Liu W.T."/>
        </authorList>
    </citation>
    <scope>NUCLEOTIDE SEQUENCE [LARGE SCALE GENOMIC DNA]</scope>
    <source>
        <strain evidence="1">U1lsi0528_Bin055</strain>
    </source>
</reference>
<evidence type="ECO:0000313" key="2">
    <source>
        <dbReference type="Proteomes" id="UP000075398"/>
    </source>
</evidence>
<evidence type="ECO:0000313" key="1">
    <source>
        <dbReference type="EMBL" id="KYC51915.1"/>
    </source>
</evidence>
<protein>
    <submittedName>
        <fullName evidence="1">Uncharacterized protein</fullName>
    </submittedName>
</protein>
<proteinExistence type="predicted"/>